<keyword evidence="4" id="KW-1185">Reference proteome</keyword>
<dbReference type="PRINTS" id="PR00633">
    <property type="entry name" value="RCCNDNSATION"/>
</dbReference>
<dbReference type="PANTHER" id="PTHR45982">
    <property type="entry name" value="REGULATOR OF CHROMOSOME CONDENSATION"/>
    <property type="match status" value="1"/>
</dbReference>
<dbReference type="Pfam" id="PF13540">
    <property type="entry name" value="RCC1_2"/>
    <property type="match status" value="4"/>
</dbReference>
<feature type="region of interest" description="Disordered" evidence="1">
    <location>
        <begin position="44"/>
        <end position="97"/>
    </location>
</feature>
<dbReference type="PANTHER" id="PTHR45982:SF1">
    <property type="entry name" value="REGULATOR OF CHROMOSOME CONDENSATION"/>
    <property type="match status" value="1"/>
</dbReference>
<dbReference type="OrthoDB" id="9758365at2"/>
<name>A0A4Y6PX54_PERCE</name>
<feature type="compositionally biased region" description="Basic and acidic residues" evidence="1">
    <location>
        <begin position="79"/>
        <end position="93"/>
    </location>
</feature>
<evidence type="ECO:0000256" key="2">
    <source>
        <dbReference type="SAM" id="SignalP"/>
    </source>
</evidence>
<dbReference type="SUPFAM" id="SSF50985">
    <property type="entry name" value="RCC1/BLIP-II"/>
    <property type="match status" value="2"/>
</dbReference>
<dbReference type="InterPro" id="IPR009091">
    <property type="entry name" value="RCC1/BLIP-II"/>
</dbReference>
<sequence length="561" mass="58163">MNAPAHRRCILLMLGILCLALLAGCGDDSTAGILSNDSLVNNANNSPQDASSGWDAGVSDAGAGIDTSGATDASGGDVSDQRDIGGPPRRPEQDGIGIPCNSDNDCPSGHCASVGGELRGVCTVGCSVASECPSGWACETLYPADGKFCTCESSEEICDGADNDCDGLIDEGDASTNLCGEEAVCLANSCDCPDGFSCGDTCRDLYRDADHCGACSNSCEVACSESQCVEAVDVSVGADHMCVTLSDGQVRCAGQNTYGQLGDGTTQSTERPVDALWMDETAKIAAADGFSCAMTQNGEVFCWGYNGQGQVAEAPLTERHRPTRWQQISAAVDLDIRNYTGCAVTSNGGVRCWGPHGFSVPTLVEDLSGATKVAVGDYHRCAIVADGQIACWGNNAQGQLGDGTTTNRDEVRLIPMLADSVDVAAGEEHTCVLQRSGSVKCFGSNSHGQLGVDLLRELTSPQKVLELTDATDLTAGARHTCVVAGERGTEDEGKVKCWGDNSKGQLGDGTTTAAPTPVAVRGLPPVASVDAGDRTTCALTVDGDIYCWGERFGVNPRRVDW</sequence>
<organism evidence="3 4">
    <name type="scientific">Persicimonas caeni</name>
    <dbReference type="NCBI Taxonomy" id="2292766"/>
    <lineage>
        <taxon>Bacteria</taxon>
        <taxon>Deltaproteobacteria</taxon>
        <taxon>Bradymonadales</taxon>
        <taxon>Bradymonadaceae</taxon>
        <taxon>Persicimonas</taxon>
    </lineage>
</organism>
<feature type="signal peptide" evidence="2">
    <location>
        <begin position="1"/>
        <end position="23"/>
    </location>
</feature>
<dbReference type="PROSITE" id="PS51257">
    <property type="entry name" value="PROKAR_LIPOPROTEIN"/>
    <property type="match status" value="1"/>
</dbReference>
<dbReference type="Proteomes" id="UP000315995">
    <property type="component" value="Chromosome"/>
</dbReference>
<evidence type="ECO:0000313" key="4">
    <source>
        <dbReference type="Proteomes" id="UP000315995"/>
    </source>
</evidence>
<dbReference type="Gene3D" id="2.130.10.30">
    <property type="entry name" value="Regulator of chromosome condensation 1/beta-lactamase-inhibitor protein II"/>
    <property type="match status" value="2"/>
</dbReference>
<accession>A0A4Y6PX54</accession>
<accession>A0A5B8Y7V0</accession>
<dbReference type="GO" id="GO:0005737">
    <property type="term" value="C:cytoplasm"/>
    <property type="evidence" value="ECO:0007669"/>
    <property type="project" value="TreeGrafter"/>
</dbReference>
<evidence type="ECO:0000256" key="1">
    <source>
        <dbReference type="SAM" id="MobiDB-lite"/>
    </source>
</evidence>
<reference evidence="3 4" key="1">
    <citation type="submission" date="2019-06" db="EMBL/GenBank/DDBJ databases">
        <title>Persicimonas caeni gen. nov., sp. nov., a predatory bacterium isolated from solar saltern.</title>
        <authorList>
            <person name="Wang S."/>
        </authorList>
    </citation>
    <scope>NUCLEOTIDE SEQUENCE [LARGE SCALE GENOMIC DNA]</scope>
    <source>
        <strain evidence="3 4">YN101</strain>
    </source>
</reference>
<dbReference type="InterPro" id="IPR051553">
    <property type="entry name" value="Ran_GTPase-activating"/>
</dbReference>
<dbReference type="EMBL" id="CP041186">
    <property type="protein sequence ID" value="QDG52810.1"/>
    <property type="molecule type" value="Genomic_DNA"/>
</dbReference>
<proteinExistence type="predicted"/>
<dbReference type="InterPro" id="IPR000408">
    <property type="entry name" value="Reg_chr_condens"/>
</dbReference>
<dbReference type="PROSITE" id="PS50012">
    <property type="entry name" value="RCC1_3"/>
    <property type="match status" value="4"/>
</dbReference>
<feature type="chain" id="PRO_5030106609" evidence="2">
    <location>
        <begin position="24"/>
        <end position="561"/>
    </location>
</feature>
<evidence type="ECO:0000313" key="3">
    <source>
        <dbReference type="EMBL" id="QDG52810.1"/>
    </source>
</evidence>
<dbReference type="AlphaFoldDB" id="A0A4Y6PX54"/>
<gene>
    <name evidence="3" type="ORF">FIV42_19290</name>
</gene>
<dbReference type="Pfam" id="PF00415">
    <property type="entry name" value="RCC1"/>
    <property type="match status" value="1"/>
</dbReference>
<keyword evidence="2" id="KW-0732">Signal</keyword>
<protein>
    <submittedName>
        <fullName evidence="3">Uncharacterized protein</fullName>
    </submittedName>
</protein>
<dbReference type="GO" id="GO:0005085">
    <property type="term" value="F:guanyl-nucleotide exchange factor activity"/>
    <property type="evidence" value="ECO:0007669"/>
    <property type="project" value="TreeGrafter"/>
</dbReference>